<dbReference type="Proteomes" id="UP000619457">
    <property type="component" value="Unassembled WGS sequence"/>
</dbReference>
<protein>
    <recommendedName>
        <fullName evidence="3">Outer membrane protein beta-barrel domain-containing protein</fullName>
    </recommendedName>
</protein>
<keyword evidence="2" id="KW-1185">Reference proteome</keyword>
<dbReference type="EMBL" id="BMWX01000005">
    <property type="protein sequence ID" value="GGZ33855.1"/>
    <property type="molecule type" value="Genomic_DNA"/>
</dbReference>
<dbReference type="RefSeq" id="WP_018475245.1">
    <property type="nucleotide sequence ID" value="NZ_BMWX01000005.1"/>
</dbReference>
<gene>
    <name evidence="1" type="ORF">GCM10007049_28960</name>
</gene>
<proteinExistence type="predicted"/>
<evidence type="ECO:0008006" key="3">
    <source>
        <dbReference type="Google" id="ProtNLM"/>
    </source>
</evidence>
<reference evidence="1" key="1">
    <citation type="journal article" date="2014" name="Int. J. Syst. Evol. Microbiol.">
        <title>Complete genome sequence of Corynebacterium casei LMG S-19264T (=DSM 44701T), isolated from a smear-ripened cheese.</title>
        <authorList>
            <consortium name="US DOE Joint Genome Institute (JGI-PGF)"/>
            <person name="Walter F."/>
            <person name="Albersmeier A."/>
            <person name="Kalinowski J."/>
            <person name="Ruckert C."/>
        </authorList>
    </citation>
    <scope>NUCLEOTIDE SEQUENCE</scope>
    <source>
        <strain evidence="1">KCTC 12368</strain>
    </source>
</reference>
<reference evidence="1" key="2">
    <citation type="submission" date="2020-09" db="EMBL/GenBank/DDBJ databases">
        <authorList>
            <person name="Sun Q."/>
            <person name="Kim S."/>
        </authorList>
    </citation>
    <scope>NUCLEOTIDE SEQUENCE</scope>
    <source>
        <strain evidence="1">KCTC 12368</strain>
    </source>
</reference>
<dbReference type="AlphaFoldDB" id="A0A918Q6U1"/>
<comment type="caution">
    <text evidence="1">The sequence shown here is derived from an EMBL/GenBank/DDBJ whole genome shotgun (WGS) entry which is preliminary data.</text>
</comment>
<evidence type="ECO:0000313" key="2">
    <source>
        <dbReference type="Proteomes" id="UP000619457"/>
    </source>
</evidence>
<name>A0A918Q6U1_9BACT</name>
<organism evidence="1 2">
    <name type="scientific">Echinicola pacifica</name>
    <dbReference type="NCBI Taxonomy" id="346377"/>
    <lineage>
        <taxon>Bacteria</taxon>
        <taxon>Pseudomonadati</taxon>
        <taxon>Bacteroidota</taxon>
        <taxon>Cytophagia</taxon>
        <taxon>Cytophagales</taxon>
        <taxon>Cyclobacteriaceae</taxon>
        <taxon>Echinicola</taxon>
    </lineage>
</organism>
<evidence type="ECO:0000313" key="1">
    <source>
        <dbReference type="EMBL" id="GGZ33855.1"/>
    </source>
</evidence>
<accession>A0A918Q6U1</accession>
<sequence>MRARIIYLLLLLVIAVDAFGQKEEQRLYKPFKVDVGINLTFPTDSKLTTGGGFLIEPRYGLNDHFHIGVQLASNILGEGESIFNHQEATYRAQAISNASLTGEYQFGLENTRPFIGLMAGMYRRSDYEIVDAGDGTIINRQAHDLDFGLAPRIGVISGKFRMNVTYHITGTEISDFFSLGFGIQFGGGKIKDKDKDRFPSWE</sequence>